<keyword evidence="1" id="KW-0812">Transmembrane</keyword>
<organism evidence="2 3">
    <name type="scientific">Paenibacillus algicola</name>
    <dbReference type="NCBI Taxonomy" id="2565926"/>
    <lineage>
        <taxon>Bacteria</taxon>
        <taxon>Bacillati</taxon>
        <taxon>Bacillota</taxon>
        <taxon>Bacilli</taxon>
        <taxon>Bacillales</taxon>
        <taxon>Paenibacillaceae</taxon>
        <taxon>Paenibacillus</taxon>
    </lineage>
</organism>
<sequence>MKYRPQSVLGFLLFLYNKDIRLKFKNNININSSNKVRHENKKGGETLRSSRNKGLAVLLIGLGALILLGVFGPLLGWLFSLLIPLVMIGLGYYGIKRGNTLIGWIVMAIGIISLLGKLSWLFGPLLGIALIVWGVSRLKRSRRRYY</sequence>
<dbReference type="Proteomes" id="UP000300879">
    <property type="component" value="Chromosome"/>
</dbReference>
<proteinExistence type="predicted"/>
<name>A0A4P8XNP5_9BACL</name>
<dbReference type="AlphaFoldDB" id="A0A4P8XNP5"/>
<evidence type="ECO:0000313" key="2">
    <source>
        <dbReference type="EMBL" id="QCT04218.1"/>
    </source>
</evidence>
<keyword evidence="1" id="KW-0472">Membrane</keyword>
<feature type="transmembrane region" description="Helical" evidence="1">
    <location>
        <begin position="100"/>
        <end position="115"/>
    </location>
</feature>
<feature type="transmembrane region" description="Helical" evidence="1">
    <location>
        <begin position="54"/>
        <end position="71"/>
    </location>
</feature>
<keyword evidence="3" id="KW-1185">Reference proteome</keyword>
<gene>
    <name evidence="2" type="ORF">E6C60_3507</name>
</gene>
<keyword evidence="1" id="KW-1133">Transmembrane helix</keyword>
<accession>A0A4P8XNP5</accession>
<dbReference type="KEGG" id="palo:E6C60_3507"/>
<evidence type="ECO:0008006" key="4">
    <source>
        <dbReference type="Google" id="ProtNLM"/>
    </source>
</evidence>
<reference evidence="2 3" key="1">
    <citation type="submission" date="2019-05" db="EMBL/GenBank/DDBJ databases">
        <authorList>
            <person name="Chen C."/>
        </authorList>
    </citation>
    <scope>NUCLEOTIDE SEQUENCE [LARGE SCALE GENOMIC DNA]</scope>
    <source>
        <strain evidence="2 3">HB172198</strain>
    </source>
</reference>
<evidence type="ECO:0000256" key="1">
    <source>
        <dbReference type="SAM" id="Phobius"/>
    </source>
</evidence>
<protein>
    <recommendedName>
        <fullName evidence="4">DUF4190 domain-containing protein</fullName>
    </recommendedName>
</protein>
<dbReference type="EMBL" id="CP040396">
    <property type="protein sequence ID" value="QCT04218.1"/>
    <property type="molecule type" value="Genomic_DNA"/>
</dbReference>
<evidence type="ECO:0000313" key="3">
    <source>
        <dbReference type="Proteomes" id="UP000300879"/>
    </source>
</evidence>